<dbReference type="EMBL" id="PKSM01000028">
    <property type="protein sequence ID" value="POW20838.1"/>
    <property type="molecule type" value="Genomic_DNA"/>
</dbReference>
<reference evidence="5" key="2">
    <citation type="journal article" date="2018" name="BMC Genomics">
        <title>Genomic insights into host adaptation between the wheat stripe rust pathogen (Puccinia striiformis f. sp. tritici) and the barley stripe rust pathogen (Puccinia striiformis f. sp. hordei).</title>
        <authorList>
            <person name="Xia C."/>
            <person name="Wang M."/>
            <person name="Yin C."/>
            <person name="Cornejo O.E."/>
            <person name="Hulbert S.H."/>
            <person name="Chen X."/>
        </authorList>
    </citation>
    <scope>NUCLEOTIDE SEQUENCE [LARGE SCALE GENOMIC DNA]</scope>
    <source>
        <strain evidence="5">93TX-2</strain>
    </source>
</reference>
<evidence type="ECO:0000313" key="5">
    <source>
        <dbReference type="Proteomes" id="UP000238274"/>
    </source>
</evidence>
<dbReference type="InterPro" id="IPR029056">
    <property type="entry name" value="Ribokinase-like"/>
</dbReference>
<dbReference type="AlphaFoldDB" id="A0A2S4WGK8"/>
<comment type="caution">
    <text evidence="4">The sequence shown here is derived from an EMBL/GenBank/DDBJ whole genome shotgun (WGS) entry which is preliminary data.</text>
</comment>
<sequence length="172" mass="18873">MTMEKGLLPLELSKTLGRCTILQKGSTDLVDQGCSEVAKVNCQGSPKCCGGQGDILRGLVGTWCAWTKLYFEQHQQDSKPNSLNTPLHQQPISPDETWIIAAVLGSEITTTCSSWLTKILAAPCNQAICSLISLKLLRRLCMGTLKIELEASLNLIVFILVQAKIREIFARL</sequence>
<dbReference type="GO" id="GO:0110051">
    <property type="term" value="P:metabolite repair"/>
    <property type="evidence" value="ECO:0007669"/>
    <property type="project" value="TreeGrafter"/>
</dbReference>
<keyword evidence="1" id="KW-0547">Nucleotide-binding</keyword>
<evidence type="ECO:0000313" key="4">
    <source>
        <dbReference type="EMBL" id="POW20838.1"/>
    </source>
</evidence>
<protein>
    <submittedName>
        <fullName evidence="4">Uncharacterized protein</fullName>
    </submittedName>
</protein>
<organism evidence="4 5">
    <name type="scientific">Puccinia striiformis</name>
    <dbReference type="NCBI Taxonomy" id="27350"/>
    <lineage>
        <taxon>Eukaryota</taxon>
        <taxon>Fungi</taxon>
        <taxon>Dikarya</taxon>
        <taxon>Basidiomycota</taxon>
        <taxon>Pucciniomycotina</taxon>
        <taxon>Pucciniomycetes</taxon>
        <taxon>Pucciniales</taxon>
        <taxon>Pucciniaceae</taxon>
        <taxon>Puccinia</taxon>
    </lineage>
</organism>
<reference evidence="5" key="3">
    <citation type="journal article" date="2018" name="Mol. Plant Microbe Interact.">
        <title>Genome sequence resources for the wheat stripe rust pathogen (Puccinia striiformis f. sp. tritici) and the barley stripe rust pathogen (Puccinia striiformis f. sp. hordei).</title>
        <authorList>
            <person name="Xia C."/>
            <person name="Wang M."/>
            <person name="Yin C."/>
            <person name="Cornejo O.E."/>
            <person name="Hulbert S.H."/>
            <person name="Chen X."/>
        </authorList>
    </citation>
    <scope>NUCLEOTIDE SEQUENCE [LARGE SCALE GENOMIC DNA]</scope>
    <source>
        <strain evidence="5">93TX-2</strain>
    </source>
</reference>
<dbReference type="SUPFAM" id="SSF53613">
    <property type="entry name" value="Ribokinase-like"/>
    <property type="match status" value="1"/>
</dbReference>
<dbReference type="PANTHER" id="PTHR12592">
    <property type="entry name" value="ATP-DEPENDENT (S)-NAD(P)H-HYDRATE DEHYDRATASE FAMILY MEMBER"/>
    <property type="match status" value="1"/>
</dbReference>
<gene>
    <name evidence="4" type="ORF">PSHT_03079</name>
</gene>
<evidence type="ECO:0000256" key="2">
    <source>
        <dbReference type="ARBA" id="ARBA00022840"/>
    </source>
</evidence>
<comment type="catalytic activity">
    <reaction evidence="3">
        <text>(6S)-NADPHX + ATP = ADP + phosphate + NADPH + H(+)</text>
        <dbReference type="Rhea" id="RHEA:32231"/>
        <dbReference type="ChEBI" id="CHEBI:15378"/>
        <dbReference type="ChEBI" id="CHEBI:30616"/>
        <dbReference type="ChEBI" id="CHEBI:43474"/>
        <dbReference type="ChEBI" id="CHEBI:57783"/>
        <dbReference type="ChEBI" id="CHEBI:64076"/>
        <dbReference type="ChEBI" id="CHEBI:456216"/>
        <dbReference type="EC" id="4.2.1.93"/>
    </reaction>
</comment>
<dbReference type="OrthoDB" id="8110916at2759"/>
<keyword evidence="5" id="KW-1185">Reference proteome</keyword>
<dbReference type="GO" id="GO:0047453">
    <property type="term" value="F:ATP-dependent NAD(P)H-hydrate dehydratase activity"/>
    <property type="evidence" value="ECO:0007669"/>
    <property type="project" value="UniProtKB-EC"/>
</dbReference>
<dbReference type="PANTHER" id="PTHR12592:SF0">
    <property type="entry name" value="ATP-DEPENDENT (S)-NAD(P)H-HYDRATE DEHYDRATASE"/>
    <property type="match status" value="1"/>
</dbReference>
<evidence type="ECO:0000256" key="3">
    <source>
        <dbReference type="ARBA" id="ARBA00047472"/>
    </source>
</evidence>
<accession>A0A2S4WGK8</accession>
<name>A0A2S4WGK8_9BASI</name>
<dbReference type="Gene3D" id="3.40.1190.20">
    <property type="match status" value="1"/>
</dbReference>
<keyword evidence="2" id="KW-0067">ATP-binding</keyword>
<reference evidence="4 5" key="1">
    <citation type="submission" date="2017-12" db="EMBL/GenBank/DDBJ databases">
        <title>Gene loss provides genomic basis for host adaptation in cereal stripe rust fungi.</title>
        <authorList>
            <person name="Xia C."/>
        </authorList>
    </citation>
    <scope>NUCLEOTIDE SEQUENCE [LARGE SCALE GENOMIC DNA]</scope>
    <source>
        <strain evidence="4 5">93TX-2</strain>
    </source>
</reference>
<dbReference type="VEuPathDB" id="FungiDB:PSHT_03079"/>
<dbReference type="GO" id="GO:0005524">
    <property type="term" value="F:ATP binding"/>
    <property type="evidence" value="ECO:0007669"/>
    <property type="project" value="UniProtKB-KW"/>
</dbReference>
<proteinExistence type="predicted"/>
<evidence type="ECO:0000256" key="1">
    <source>
        <dbReference type="ARBA" id="ARBA00022741"/>
    </source>
</evidence>
<dbReference type="Proteomes" id="UP000238274">
    <property type="component" value="Unassembled WGS sequence"/>
</dbReference>